<sequence>MQLQYSIIAAASLLALASALPQLAEETAKCPKAPCQDYIDILEYCSNKTYEVYDIEWEYKTEDAIDCVCGKKALGKEADWSGWNATSVCYNCGDYEKETEEYDLMYNWLNTCKTWAWIDKEAAMECWNSKLEKGCWEPEEEEDPYKMMSKKIKKVRMA</sequence>
<evidence type="ECO:0000256" key="1">
    <source>
        <dbReference type="SAM" id="SignalP"/>
    </source>
</evidence>
<dbReference type="EMBL" id="JAXLQG010000011">
    <property type="protein sequence ID" value="KAK5534445.1"/>
    <property type="molecule type" value="Genomic_DNA"/>
</dbReference>
<evidence type="ECO:0000313" key="2">
    <source>
        <dbReference type="EMBL" id="KAK5534445.1"/>
    </source>
</evidence>
<accession>A0AAV9Q5E6</accession>
<evidence type="ECO:0000313" key="3">
    <source>
        <dbReference type="Proteomes" id="UP001345827"/>
    </source>
</evidence>
<feature type="chain" id="PRO_5043978984" evidence="1">
    <location>
        <begin position="20"/>
        <end position="158"/>
    </location>
</feature>
<name>A0AAV9Q5E6_9PEZI</name>
<gene>
    <name evidence="2" type="ORF">LTR25_006477</name>
</gene>
<keyword evidence="1" id="KW-0732">Signal</keyword>
<protein>
    <submittedName>
        <fullName evidence="2">Uncharacterized protein</fullName>
    </submittedName>
</protein>
<comment type="caution">
    <text evidence="2">The sequence shown here is derived from an EMBL/GenBank/DDBJ whole genome shotgun (WGS) entry which is preliminary data.</text>
</comment>
<proteinExistence type="predicted"/>
<dbReference type="Proteomes" id="UP001345827">
    <property type="component" value="Unassembled WGS sequence"/>
</dbReference>
<feature type="signal peptide" evidence="1">
    <location>
        <begin position="1"/>
        <end position="19"/>
    </location>
</feature>
<reference evidence="2 3" key="1">
    <citation type="submission" date="2023-06" db="EMBL/GenBank/DDBJ databases">
        <title>Black Yeasts Isolated from many extreme environments.</title>
        <authorList>
            <person name="Coleine C."/>
            <person name="Stajich J.E."/>
            <person name="Selbmann L."/>
        </authorList>
    </citation>
    <scope>NUCLEOTIDE SEQUENCE [LARGE SCALE GENOMIC DNA]</scope>
    <source>
        <strain evidence="2 3">CCFEE 5887</strain>
    </source>
</reference>
<dbReference type="AlphaFoldDB" id="A0AAV9Q5E6"/>
<organism evidence="2 3">
    <name type="scientific">Vermiconidia calcicola</name>
    <dbReference type="NCBI Taxonomy" id="1690605"/>
    <lineage>
        <taxon>Eukaryota</taxon>
        <taxon>Fungi</taxon>
        <taxon>Dikarya</taxon>
        <taxon>Ascomycota</taxon>
        <taxon>Pezizomycotina</taxon>
        <taxon>Dothideomycetes</taxon>
        <taxon>Dothideomycetidae</taxon>
        <taxon>Mycosphaerellales</taxon>
        <taxon>Extremaceae</taxon>
        <taxon>Vermiconidia</taxon>
    </lineage>
</organism>
<keyword evidence="3" id="KW-1185">Reference proteome</keyword>